<evidence type="ECO:0000259" key="3">
    <source>
        <dbReference type="Pfam" id="PF03629"/>
    </source>
</evidence>
<comment type="caution">
    <text evidence="4">The sequence shown here is derived from an EMBL/GenBank/DDBJ whole genome shotgun (WGS) entry which is preliminary data.</text>
</comment>
<evidence type="ECO:0000313" key="4">
    <source>
        <dbReference type="EMBL" id="KAJ6971628.1"/>
    </source>
</evidence>
<dbReference type="Pfam" id="PF03629">
    <property type="entry name" value="SASA"/>
    <property type="match status" value="2"/>
</dbReference>
<keyword evidence="2" id="KW-0732">Signal</keyword>
<proteinExistence type="predicted"/>
<protein>
    <recommendedName>
        <fullName evidence="3">Sialate O-acetylesterase domain-containing protein</fullName>
    </recommendedName>
</protein>
<dbReference type="InterPro" id="IPR036514">
    <property type="entry name" value="SGNH_hydro_sf"/>
</dbReference>
<feature type="chain" id="PRO_5041984243" description="Sialate O-acetylesterase domain-containing protein" evidence="2">
    <location>
        <begin position="19"/>
        <end position="572"/>
    </location>
</feature>
<feature type="domain" description="Sialate O-acetylesterase" evidence="3">
    <location>
        <begin position="23"/>
        <end position="258"/>
    </location>
</feature>
<name>A0AAD6LR34_9ROSI</name>
<dbReference type="InterPro" id="IPR052940">
    <property type="entry name" value="Carb_Esterase_6"/>
</dbReference>
<dbReference type="PANTHER" id="PTHR31988:SF15">
    <property type="entry name" value="ESTERASE, PUTATIVE (DUF303)-RELATED"/>
    <property type="match status" value="1"/>
</dbReference>
<gene>
    <name evidence="4" type="ORF">NC653_032220</name>
</gene>
<feature type="signal peptide" evidence="2">
    <location>
        <begin position="1"/>
        <end position="18"/>
    </location>
</feature>
<accession>A0AAD6LR34</accession>
<sequence>MLSLLFLVLLIQANLSMSEQLPQNIFILAGQSNMAGRGGVVNNTKNGIASWDGIVPVQCQPNPSILRLSASLTWVQAHEPLHADIDYNKTNGVGPGMSFANAILTKVPNFGSIGLVPCAMGGTSISEWAKGGFLYDQLVRRTQFALQRGGVIRAMLWYQGESDTQIREDADAYKGRLDRFFIDLRADLGYPTLPIIQVALASGEGPYVEIVRNAQLGINLPNVQCVDAKGLPLEPDRVHLTTPAQVQLGQVLTDAFLQSLPSPIHIANNSCRRFSNLMFHFLIGPLLRFVLFIVPFTLAANVSQDIFILAGQSNMAGRGGVEHGKWDGKVPPECRPNPSTLRLSAKLTWEEAHEPLHADIDVGKTCGIGPGMAFVDGLRANDSRIGVVGLVPCAVGGTKISKWARGTQRYSQLVSRAGASVKDGGTIRAILWYQGESDTVTKEDADAYKGNMETLITNLRTDLNIPSLPVIQVALASGEGPYVEIVRNAQLGINLPNVLCVDAEGLPLEPDRVHLTTPAQVQLGQALTDAFLQSLPGPIHIANNSCRRFSNPMFHFLIGPLLRFVLFIVPFT</sequence>
<evidence type="ECO:0000256" key="2">
    <source>
        <dbReference type="SAM" id="SignalP"/>
    </source>
</evidence>
<dbReference type="InterPro" id="IPR005181">
    <property type="entry name" value="SASA"/>
</dbReference>
<dbReference type="EMBL" id="JAQIZT010000014">
    <property type="protein sequence ID" value="KAJ6971628.1"/>
    <property type="molecule type" value="Genomic_DNA"/>
</dbReference>
<keyword evidence="5" id="KW-1185">Reference proteome</keyword>
<dbReference type="SUPFAM" id="SSF52266">
    <property type="entry name" value="SGNH hydrolase"/>
    <property type="match status" value="2"/>
</dbReference>
<dbReference type="PANTHER" id="PTHR31988">
    <property type="entry name" value="ESTERASE, PUTATIVE (DUF303)-RELATED"/>
    <property type="match status" value="1"/>
</dbReference>
<keyword evidence="1" id="KW-0378">Hydrolase</keyword>
<organism evidence="4 5">
    <name type="scientific">Populus alba x Populus x berolinensis</name>
    <dbReference type="NCBI Taxonomy" id="444605"/>
    <lineage>
        <taxon>Eukaryota</taxon>
        <taxon>Viridiplantae</taxon>
        <taxon>Streptophyta</taxon>
        <taxon>Embryophyta</taxon>
        <taxon>Tracheophyta</taxon>
        <taxon>Spermatophyta</taxon>
        <taxon>Magnoliopsida</taxon>
        <taxon>eudicotyledons</taxon>
        <taxon>Gunneridae</taxon>
        <taxon>Pentapetalae</taxon>
        <taxon>rosids</taxon>
        <taxon>fabids</taxon>
        <taxon>Malpighiales</taxon>
        <taxon>Salicaceae</taxon>
        <taxon>Saliceae</taxon>
        <taxon>Populus</taxon>
    </lineage>
</organism>
<dbReference type="Gene3D" id="3.40.50.1110">
    <property type="entry name" value="SGNH hydrolase"/>
    <property type="match status" value="2"/>
</dbReference>
<evidence type="ECO:0000256" key="1">
    <source>
        <dbReference type="ARBA" id="ARBA00022801"/>
    </source>
</evidence>
<dbReference type="Proteomes" id="UP001164929">
    <property type="component" value="Chromosome 14"/>
</dbReference>
<dbReference type="GO" id="GO:0016787">
    <property type="term" value="F:hydrolase activity"/>
    <property type="evidence" value="ECO:0007669"/>
    <property type="project" value="UniProtKB-KW"/>
</dbReference>
<dbReference type="AlphaFoldDB" id="A0AAD6LR34"/>
<feature type="domain" description="Sialate O-acetylesterase" evidence="3">
    <location>
        <begin position="304"/>
        <end position="533"/>
    </location>
</feature>
<reference evidence="4" key="1">
    <citation type="journal article" date="2023" name="Mol. Ecol. Resour.">
        <title>Chromosome-level genome assembly of a triploid poplar Populus alba 'Berolinensis'.</title>
        <authorList>
            <person name="Chen S."/>
            <person name="Yu Y."/>
            <person name="Wang X."/>
            <person name="Wang S."/>
            <person name="Zhang T."/>
            <person name="Zhou Y."/>
            <person name="He R."/>
            <person name="Meng N."/>
            <person name="Wang Y."/>
            <person name="Liu W."/>
            <person name="Liu Z."/>
            <person name="Liu J."/>
            <person name="Guo Q."/>
            <person name="Huang H."/>
            <person name="Sederoff R.R."/>
            <person name="Wang G."/>
            <person name="Qu G."/>
            <person name="Chen S."/>
        </authorList>
    </citation>
    <scope>NUCLEOTIDE SEQUENCE</scope>
    <source>
        <strain evidence="4">SC-2020</strain>
    </source>
</reference>
<evidence type="ECO:0000313" key="5">
    <source>
        <dbReference type="Proteomes" id="UP001164929"/>
    </source>
</evidence>